<comment type="caution">
    <text evidence="2">The sequence shown here is derived from an EMBL/GenBank/DDBJ whole genome shotgun (WGS) entry which is preliminary data.</text>
</comment>
<evidence type="ECO:0000313" key="2">
    <source>
        <dbReference type="EMBL" id="MQT13355.1"/>
    </source>
</evidence>
<dbReference type="PANTHER" id="PTHR43190">
    <property type="entry name" value="N-ACETYL-D-GLUCOSAMINE KINASE"/>
    <property type="match status" value="1"/>
</dbReference>
<protein>
    <submittedName>
        <fullName evidence="2">N-acetylglucosamine kinase</fullName>
    </submittedName>
</protein>
<dbReference type="CDD" id="cd24082">
    <property type="entry name" value="ASKHA_NBD_GspK-like"/>
    <property type="match status" value="1"/>
</dbReference>
<sequence>MRDALFIGIDGGGTNCRARLRNGAGERLGEGRGGPANVRLGPDVVMESILTATRAALAEAGLPEAMLGRLHAGLGLAGAGLTTDRERLRAAAESVFATVAIDTDAVAAWWGACGGADGAILILGTGSCGLAVVGGKRTYVGGWGPEISDEGSGAVLGQAALRRAARAAEGLAPATPLTDALLARFDGSLETIVGWTSTARPTDYGSFVPLVFEHAEQLDRAALDLLGKTAAEVAEMVLRLLDLGAPRVRLIGGLSGPLEGWLPPPIRAHLAPAEADAVDGAILMARAAFV</sequence>
<dbReference type="Gene3D" id="3.30.420.40">
    <property type="match status" value="2"/>
</dbReference>
<feature type="domain" description="ATPase BadF/BadG/BcrA/BcrD type" evidence="1">
    <location>
        <begin position="7"/>
        <end position="241"/>
    </location>
</feature>
<dbReference type="GO" id="GO:0016301">
    <property type="term" value="F:kinase activity"/>
    <property type="evidence" value="ECO:0007669"/>
    <property type="project" value="UniProtKB-KW"/>
</dbReference>
<dbReference type="SUPFAM" id="SSF53067">
    <property type="entry name" value="Actin-like ATPase domain"/>
    <property type="match status" value="2"/>
</dbReference>
<dbReference type="Proteomes" id="UP000332515">
    <property type="component" value="Unassembled WGS sequence"/>
</dbReference>
<evidence type="ECO:0000313" key="3">
    <source>
        <dbReference type="Proteomes" id="UP000332515"/>
    </source>
</evidence>
<keyword evidence="3" id="KW-1185">Reference proteome</keyword>
<dbReference type="InterPro" id="IPR002731">
    <property type="entry name" value="ATPase_BadF"/>
</dbReference>
<reference evidence="2 3" key="1">
    <citation type="submission" date="2019-09" db="EMBL/GenBank/DDBJ databases">
        <title>Segnochrobactrum spirostomi gen. nov., sp. nov., isolated from the ciliate Spirostomum cf. yagiui and description of a novel family, Segnochrobactraceae fam. nov. within the order Rhizobiales of the class Alphaproteobacteria.</title>
        <authorList>
            <person name="Akter S."/>
            <person name="Shazib S.U.A."/>
            <person name="Shin M.K."/>
        </authorList>
    </citation>
    <scope>NUCLEOTIDE SEQUENCE [LARGE SCALE GENOMIC DNA]</scope>
    <source>
        <strain evidence="2 3">Sp-1</strain>
    </source>
</reference>
<dbReference type="InterPro" id="IPR052519">
    <property type="entry name" value="Euk-type_GlcNAc_Kinase"/>
</dbReference>
<dbReference type="RefSeq" id="WP_153481730.1">
    <property type="nucleotide sequence ID" value="NZ_VWNA01000001.1"/>
</dbReference>
<dbReference type="EMBL" id="VWNA01000001">
    <property type="protein sequence ID" value="MQT13355.1"/>
    <property type="molecule type" value="Genomic_DNA"/>
</dbReference>
<keyword evidence="2" id="KW-0418">Kinase</keyword>
<dbReference type="Pfam" id="PF01869">
    <property type="entry name" value="BcrAD_BadFG"/>
    <property type="match status" value="1"/>
</dbReference>
<name>A0A6A7Y3R5_9HYPH</name>
<keyword evidence="2" id="KW-0808">Transferase</keyword>
<gene>
    <name evidence="2" type="ORF">F0357_12020</name>
</gene>
<dbReference type="AlphaFoldDB" id="A0A6A7Y3R5"/>
<accession>A0A6A7Y3R5</accession>
<dbReference type="InterPro" id="IPR043129">
    <property type="entry name" value="ATPase_NBD"/>
</dbReference>
<evidence type="ECO:0000259" key="1">
    <source>
        <dbReference type="Pfam" id="PF01869"/>
    </source>
</evidence>
<proteinExistence type="predicted"/>
<organism evidence="2 3">
    <name type="scientific">Segnochrobactrum spirostomi</name>
    <dbReference type="NCBI Taxonomy" id="2608987"/>
    <lineage>
        <taxon>Bacteria</taxon>
        <taxon>Pseudomonadati</taxon>
        <taxon>Pseudomonadota</taxon>
        <taxon>Alphaproteobacteria</taxon>
        <taxon>Hyphomicrobiales</taxon>
        <taxon>Segnochrobactraceae</taxon>
        <taxon>Segnochrobactrum</taxon>
    </lineage>
</organism>
<dbReference type="PANTHER" id="PTHR43190:SF3">
    <property type="entry name" value="N-ACETYL-D-GLUCOSAMINE KINASE"/>
    <property type="match status" value="1"/>
</dbReference>